<dbReference type="GO" id="GO:0016757">
    <property type="term" value="F:glycosyltransferase activity"/>
    <property type="evidence" value="ECO:0007669"/>
    <property type="project" value="UniProtKB-KW"/>
</dbReference>
<accession>A0ABU5U3G8</accession>
<dbReference type="Pfam" id="PF13439">
    <property type="entry name" value="Glyco_transf_4"/>
    <property type="match status" value="1"/>
</dbReference>
<sequence>MVLASQTSSKLKSAARHQIKSFRLYRQQKFNDSNGLNILFLAPHPFYQDRGTPINTGFFLRALSENHHQVDVVTFPEGKDIELENVRIHRTIKVPFVKNIKPGFSGKKLVYDFLMIFKVMRLAASGKYDLIQAIEESVFIALLMKLMFGIPYVYDMDSSIAQQMIEQIPSLKPLAGVFNWFEKMAVQNAKAVVPVCNAIAEDIARYQPEKVTLLPDISLLEDSTTEVNEDIRQELGIQNKILMYVGNLEGYQGIDLLLDSFALTLKSTNQADLVIIGGDAAGIEKYQAKSAQLGIQHKVHFLGQRPAQHLSAYLSQADILVSPRTKGINTPMKIYSYLDSGKAVLATDLLTHTQVLTPEVSMLAQPTPEDFSQGMIELINNPNLCSQLGNAGQQLVQEKHSYSAFRKTVNGLYCWLQREIFPTQLQVG</sequence>
<dbReference type="Pfam" id="PF00534">
    <property type="entry name" value="Glycos_transf_1"/>
    <property type="match status" value="1"/>
</dbReference>
<dbReference type="SUPFAM" id="SSF53756">
    <property type="entry name" value="UDP-Glycosyltransferase/glycogen phosphorylase"/>
    <property type="match status" value="1"/>
</dbReference>
<evidence type="ECO:0000259" key="2">
    <source>
        <dbReference type="Pfam" id="PF13439"/>
    </source>
</evidence>
<organism evidence="3 4">
    <name type="scientific">Limnoraphis robusta CCNP1315</name>
    <dbReference type="NCBI Taxonomy" id="3110306"/>
    <lineage>
        <taxon>Bacteria</taxon>
        <taxon>Bacillati</taxon>
        <taxon>Cyanobacteriota</taxon>
        <taxon>Cyanophyceae</taxon>
        <taxon>Oscillatoriophycideae</taxon>
        <taxon>Oscillatoriales</taxon>
        <taxon>Sirenicapillariaceae</taxon>
        <taxon>Limnoraphis</taxon>
    </lineage>
</organism>
<keyword evidence="3" id="KW-0328">Glycosyltransferase</keyword>
<evidence type="ECO:0000313" key="3">
    <source>
        <dbReference type="EMBL" id="MEA5521737.1"/>
    </source>
</evidence>
<gene>
    <name evidence="3" type="ORF">VB854_22620</name>
</gene>
<dbReference type="RefSeq" id="WP_323274980.1">
    <property type="nucleotide sequence ID" value="NZ_JAYGHT010000137.1"/>
</dbReference>
<dbReference type="PANTHER" id="PTHR12526:SF622">
    <property type="entry name" value="GLYCOSYLTRANSFERASE (GROUP I)"/>
    <property type="match status" value="1"/>
</dbReference>
<reference evidence="3 4" key="1">
    <citation type="submission" date="2023-12" db="EMBL/GenBank/DDBJ databases">
        <title>Baltic Sea Cyanobacteria.</title>
        <authorList>
            <person name="Delbaje E."/>
            <person name="Fewer D.P."/>
            <person name="Shishido T.K."/>
        </authorList>
    </citation>
    <scope>NUCLEOTIDE SEQUENCE [LARGE SCALE GENOMIC DNA]</scope>
    <source>
        <strain evidence="3 4">CCNP 1315</strain>
    </source>
</reference>
<dbReference type="PANTHER" id="PTHR12526">
    <property type="entry name" value="GLYCOSYLTRANSFERASE"/>
    <property type="match status" value="1"/>
</dbReference>
<dbReference type="EC" id="2.4.-.-" evidence="3"/>
<dbReference type="EMBL" id="JAYGHT010000137">
    <property type="protein sequence ID" value="MEA5521737.1"/>
    <property type="molecule type" value="Genomic_DNA"/>
</dbReference>
<dbReference type="InterPro" id="IPR001296">
    <property type="entry name" value="Glyco_trans_1"/>
</dbReference>
<protein>
    <submittedName>
        <fullName evidence="3">Glycosyltransferase family 4 protein</fullName>
        <ecNumber evidence="3">2.4.-.-</ecNumber>
    </submittedName>
</protein>
<proteinExistence type="predicted"/>
<feature type="domain" description="Glycosyl transferase family 1" evidence="1">
    <location>
        <begin position="229"/>
        <end position="394"/>
    </location>
</feature>
<dbReference type="Proteomes" id="UP001301728">
    <property type="component" value="Unassembled WGS sequence"/>
</dbReference>
<keyword evidence="4" id="KW-1185">Reference proteome</keyword>
<keyword evidence="3" id="KW-0808">Transferase</keyword>
<feature type="domain" description="Glycosyltransferase subfamily 4-like N-terminal" evidence="2">
    <location>
        <begin position="60"/>
        <end position="215"/>
    </location>
</feature>
<comment type="caution">
    <text evidence="3">The sequence shown here is derived from an EMBL/GenBank/DDBJ whole genome shotgun (WGS) entry which is preliminary data.</text>
</comment>
<dbReference type="CDD" id="cd03801">
    <property type="entry name" value="GT4_PimA-like"/>
    <property type="match status" value="1"/>
</dbReference>
<name>A0ABU5U3G8_9CYAN</name>
<evidence type="ECO:0000313" key="4">
    <source>
        <dbReference type="Proteomes" id="UP001301728"/>
    </source>
</evidence>
<dbReference type="Gene3D" id="3.40.50.2000">
    <property type="entry name" value="Glycogen Phosphorylase B"/>
    <property type="match status" value="2"/>
</dbReference>
<dbReference type="InterPro" id="IPR028098">
    <property type="entry name" value="Glyco_trans_4-like_N"/>
</dbReference>
<evidence type="ECO:0000259" key="1">
    <source>
        <dbReference type="Pfam" id="PF00534"/>
    </source>
</evidence>